<dbReference type="Gene3D" id="1.20.150.20">
    <property type="entry name" value="ATP synthase alpha/beta chain, C-terminal domain"/>
    <property type="match status" value="1"/>
</dbReference>
<dbReference type="GO" id="GO:0005524">
    <property type="term" value="F:ATP binding"/>
    <property type="evidence" value="ECO:0007669"/>
    <property type="project" value="TreeGrafter"/>
</dbReference>
<dbReference type="Proteomes" id="UP000772434">
    <property type="component" value="Unassembled WGS sequence"/>
</dbReference>
<dbReference type="SUPFAM" id="SSF47917">
    <property type="entry name" value="C-terminal domain of alpha and beta subunits of F1 ATP synthase"/>
    <property type="match status" value="1"/>
</dbReference>
<dbReference type="Gene3D" id="3.40.50.300">
    <property type="entry name" value="P-loop containing nucleotide triphosphate hydrolases"/>
    <property type="match status" value="1"/>
</dbReference>
<feature type="non-terminal residue" evidence="2">
    <location>
        <position position="1"/>
    </location>
</feature>
<name>A0A9P5U319_9AGAR</name>
<gene>
    <name evidence="2" type="ORF">BDP27DRAFT_1232475</name>
</gene>
<dbReference type="InterPro" id="IPR038376">
    <property type="entry name" value="ATP_synth_asu_C_sf"/>
</dbReference>
<reference evidence="2" key="1">
    <citation type="submission" date="2020-11" db="EMBL/GenBank/DDBJ databases">
        <authorList>
            <consortium name="DOE Joint Genome Institute"/>
            <person name="Ahrendt S."/>
            <person name="Riley R."/>
            <person name="Andreopoulos W."/>
            <person name="Labutti K."/>
            <person name="Pangilinan J."/>
            <person name="Ruiz-Duenas F.J."/>
            <person name="Barrasa J.M."/>
            <person name="Sanchez-Garcia M."/>
            <person name="Camarero S."/>
            <person name="Miyauchi S."/>
            <person name="Serrano A."/>
            <person name="Linde D."/>
            <person name="Babiker R."/>
            <person name="Drula E."/>
            <person name="Ayuso-Fernandez I."/>
            <person name="Pacheco R."/>
            <person name="Padilla G."/>
            <person name="Ferreira P."/>
            <person name="Barriuso J."/>
            <person name="Kellner H."/>
            <person name="Castanera R."/>
            <person name="Alfaro M."/>
            <person name="Ramirez L."/>
            <person name="Pisabarro A.G."/>
            <person name="Kuo A."/>
            <person name="Tritt A."/>
            <person name="Lipzen A."/>
            <person name="He G."/>
            <person name="Yan M."/>
            <person name="Ng V."/>
            <person name="Cullen D."/>
            <person name="Martin F."/>
            <person name="Rosso M.-N."/>
            <person name="Henrissat B."/>
            <person name="Hibbett D."/>
            <person name="Martinez A.T."/>
            <person name="Grigoriev I.V."/>
        </authorList>
    </citation>
    <scope>NUCLEOTIDE SEQUENCE</scope>
    <source>
        <strain evidence="2">AH 40177</strain>
    </source>
</reference>
<dbReference type="InterPro" id="IPR000793">
    <property type="entry name" value="ATP_synth_asu_C"/>
</dbReference>
<comment type="caution">
    <text evidence="2">The sequence shown here is derived from an EMBL/GenBank/DDBJ whole genome shotgun (WGS) entry which is preliminary data.</text>
</comment>
<accession>A0A9P5U319</accession>
<dbReference type="OrthoDB" id="9805536at2759"/>
<evidence type="ECO:0000313" key="3">
    <source>
        <dbReference type="Proteomes" id="UP000772434"/>
    </source>
</evidence>
<dbReference type="PANTHER" id="PTHR48082:SF2">
    <property type="entry name" value="ATP SYNTHASE SUBUNIT ALPHA, MITOCHONDRIAL"/>
    <property type="match status" value="1"/>
</dbReference>
<dbReference type="EMBL" id="JADNRY010000151">
    <property type="protein sequence ID" value="KAF9063228.1"/>
    <property type="molecule type" value="Genomic_DNA"/>
</dbReference>
<dbReference type="GO" id="GO:0045259">
    <property type="term" value="C:proton-transporting ATP synthase complex"/>
    <property type="evidence" value="ECO:0007669"/>
    <property type="project" value="InterPro"/>
</dbReference>
<dbReference type="GO" id="GO:0046933">
    <property type="term" value="F:proton-transporting ATP synthase activity, rotational mechanism"/>
    <property type="evidence" value="ECO:0007669"/>
    <property type="project" value="InterPro"/>
</dbReference>
<proteinExistence type="predicted"/>
<dbReference type="Pfam" id="PF00306">
    <property type="entry name" value="ATP-synt_ab_C"/>
    <property type="match status" value="1"/>
</dbReference>
<sequence length="114" mass="12510">VSNKFGGGSLAGLPIIETQVGDALAYIPTSVFISNTDGQIFLEAEWSFSPLSMSISWSLIIVSKCDKMIKKFASSLKFYLTQYYEVAAFNQFGPDLDASTCFNFPPFLARCPSN</sequence>
<feature type="domain" description="ATP synthase alpha subunit C-terminal" evidence="1">
    <location>
        <begin position="67"/>
        <end position="100"/>
    </location>
</feature>
<dbReference type="InterPro" id="IPR005294">
    <property type="entry name" value="ATP_synth_F1_asu"/>
</dbReference>
<dbReference type="InterPro" id="IPR027417">
    <property type="entry name" value="P-loop_NTPase"/>
</dbReference>
<evidence type="ECO:0000259" key="1">
    <source>
        <dbReference type="Pfam" id="PF00306"/>
    </source>
</evidence>
<keyword evidence="3" id="KW-1185">Reference proteome</keyword>
<evidence type="ECO:0000313" key="2">
    <source>
        <dbReference type="EMBL" id="KAF9063228.1"/>
    </source>
</evidence>
<dbReference type="GO" id="GO:0043531">
    <property type="term" value="F:ADP binding"/>
    <property type="evidence" value="ECO:0007669"/>
    <property type="project" value="TreeGrafter"/>
</dbReference>
<organism evidence="2 3">
    <name type="scientific">Rhodocollybia butyracea</name>
    <dbReference type="NCBI Taxonomy" id="206335"/>
    <lineage>
        <taxon>Eukaryota</taxon>
        <taxon>Fungi</taxon>
        <taxon>Dikarya</taxon>
        <taxon>Basidiomycota</taxon>
        <taxon>Agaricomycotina</taxon>
        <taxon>Agaricomycetes</taxon>
        <taxon>Agaricomycetidae</taxon>
        <taxon>Agaricales</taxon>
        <taxon>Marasmiineae</taxon>
        <taxon>Omphalotaceae</taxon>
        <taxon>Rhodocollybia</taxon>
    </lineage>
</organism>
<dbReference type="AlphaFoldDB" id="A0A9P5U319"/>
<dbReference type="PANTHER" id="PTHR48082">
    <property type="entry name" value="ATP SYNTHASE SUBUNIT ALPHA, MITOCHONDRIAL"/>
    <property type="match status" value="1"/>
</dbReference>
<protein>
    <recommendedName>
        <fullName evidence="1">ATP synthase alpha subunit C-terminal domain-containing protein</fullName>
    </recommendedName>
</protein>